<proteinExistence type="predicted"/>
<evidence type="ECO:0000313" key="1">
    <source>
        <dbReference type="EMBL" id="KAH8032942.1"/>
    </source>
</evidence>
<dbReference type="EMBL" id="JABSTU010000004">
    <property type="protein sequence ID" value="KAH8032942.1"/>
    <property type="molecule type" value="Genomic_DNA"/>
</dbReference>
<evidence type="ECO:0000313" key="2">
    <source>
        <dbReference type="Proteomes" id="UP000821866"/>
    </source>
</evidence>
<sequence length="202" mass="22674">MARAGPSIVSRDVTRADSTSLVTHLWLPWKRSPNVGRCNHRGREKHEARWRQEAPGSEAKPGLMLAATPTLRACRAVCSSTRRVARATAARMAGLAEPRQQRLLGWPAPRIPLLLLLTALALGSPAESLPQQESSEEQRSDEYRGFQFKHHDNVELADELRRVSRACPDITNLYELGHRSVLGQPLWVLEMTDRPGVHELRK</sequence>
<name>A0A9J6EF02_RHIMP</name>
<reference evidence="1" key="1">
    <citation type="journal article" date="2020" name="Cell">
        <title>Large-Scale Comparative Analyses of Tick Genomes Elucidate Their Genetic Diversity and Vector Capacities.</title>
        <authorList>
            <consortium name="Tick Genome and Microbiome Consortium (TIGMIC)"/>
            <person name="Jia N."/>
            <person name="Wang J."/>
            <person name="Shi W."/>
            <person name="Du L."/>
            <person name="Sun Y."/>
            <person name="Zhan W."/>
            <person name="Jiang J.F."/>
            <person name="Wang Q."/>
            <person name="Zhang B."/>
            <person name="Ji P."/>
            <person name="Bell-Sakyi L."/>
            <person name="Cui X.M."/>
            <person name="Yuan T.T."/>
            <person name="Jiang B.G."/>
            <person name="Yang W.F."/>
            <person name="Lam T.T."/>
            <person name="Chang Q.C."/>
            <person name="Ding S.J."/>
            <person name="Wang X.J."/>
            <person name="Zhu J.G."/>
            <person name="Ruan X.D."/>
            <person name="Zhao L."/>
            <person name="Wei J.T."/>
            <person name="Ye R.Z."/>
            <person name="Que T.C."/>
            <person name="Du C.H."/>
            <person name="Zhou Y.H."/>
            <person name="Cheng J.X."/>
            <person name="Dai P.F."/>
            <person name="Guo W.B."/>
            <person name="Han X.H."/>
            <person name="Huang E.J."/>
            <person name="Li L.F."/>
            <person name="Wei W."/>
            <person name="Gao Y.C."/>
            <person name="Liu J.Z."/>
            <person name="Shao H.Z."/>
            <person name="Wang X."/>
            <person name="Wang C.C."/>
            <person name="Yang T.C."/>
            <person name="Huo Q.B."/>
            <person name="Li W."/>
            <person name="Chen H.Y."/>
            <person name="Chen S.E."/>
            <person name="Zhou L.G."/>
            <person name="Ni X.B."/>
            <person name="Tian J.H."/>
            <person name="Sheng Y."/>
            <person name="Liu T."/>
            <person name="Pan Y.S."/>
            <person name="Xia L.Y."/>
            <person name="Li J."/>
            <person name="Zhao F."/>
            <person name="Cao W.C."/>
        </authorList>
    </citation>
    <scope>NUCLEOTIDE SEQUENCE</scope>
    <source>
        <strain evidence="1">Rmic-2018</strain>
    </source>
</reference>
<dbReference type="PANTHER" id="PTHR11532:SF62">
    <property type="entry name" value="CARBOXYPEPTIDASE D"/>
    <property type="match status" value="1"/>
</dbReference>
<accession>A0A9J6EF02</accession>
<keyword evidence="2" id="KW-1185">Reference proteome</keyword>
<dbReference type="Gene3D" id="3.40.630.10">
    <property type="entry name" value="Zn peptidases"/>
    <property type="match status" value="1"/>
</dbReference>
<dbReference type="Proteomes" id="UP000821866">
    <property type="component" value="Chromosome 2"/>
</dbReference>
<dbReference type="GO" id="GO:0006518">
    <property type="term" value="P:peptide metabolic process"/>
    <property type="evidence" value="ECO:0007669"/>
    <property type="project" value="TreeGrafter"/>
</dbReference>
<reference evidence="1" key="2">
    <citation type="submission" date="2021-09" db="EMBL/GenBank/DDBJ databases">
        <authorList>
            <person name="Jia N."/>
            <person name="Wang J."/>
            <person name="Shi W."/>
            <person name="Du L."/>
            <person name="Sun Y."/>
            <person name="Zhan W."/>
            <person name="Jiang J."/>
            <person name="Wang Q."/>
            <person name="Zhang B."/>
            <person name="Ji P."/>
            <person name="Sakyi L.B."/>
            <person name="Cui X."/>
            <person name="Yuan T."/>
            <person name="Jiang B."/>
            <person name="Yang W."/>
            <person name="Lam T.T.-Y."/>
            <person name="Chang Q."/>
            <person name="Ding S."/>
            <person name="Wang X."/>
            <person name="Zhu J."/>
            <person name="Ruan X."/>
            <person name="Zhao L."/>
            <person name="Wei J."/>
            <person name="Que T."/>
            <person name="Du C."/>
            <person name="Cheng J."/>
            <person name="Dai P."/>
            <person name="Han X."/>
            <person name="Huang E."/>
            <person name="Gao Y."/>
            <person name="Liu J."/>
            <person name="Shao H."/>
            <person name="Ye R."/>
            <person name="Li L."/>
            <person name="Wei W."/>
            <person name="Wang X."/>
            <person name="Wang C."/>
            <person name="Huo Q."/>
            <person name="Li W."/>
            <person name="Guo W."/>
            <person name="Chen H."/>
            <person name="Chen S."/>
            <person name="Zhou L."/>
            <person name="Zhou L."/>
            <person name="Ni X."/>
            <person name="Tian J."/>
            <person name="Zhou Y."/>
            <person name="Sheng Y."/>
            <person name="Liu T."/>
            <person name="Pan Y."/>
            <person name="Xia L."/>
            <person name="Li J."/>
            <person name="Zhao F."/>
            <person name="Cao W."/>
        </authorList>
    </citation>
    <scope>NUCLEOTIDE SEQUENCE</scope>
    <source>
        <strain evidence="1">Rmic-2018</strain>
        <tissue evidence="1">Larvae</tissue>
    </source>
</reference>
<dbReference type="VEuPathDB" id="VectorBase:LOC119161543"/>
<dbReference type="GO" id="GO:0004181">
    <property type="term" value="F:metallocarboxypeptidase activity"/>
    <property type="evidence" value="ECO:0007669"/>
    <property type="project" value="TreeGrafter"/>
</dbReference>
<organism evidence="1 2">
    <name type="scientific">Rhipicephalus microplus</name>
    <name type="common">Cattle tick</name>
    <name type="synonym">Boophilus microplus</name>
    <dbReference type="NCBI Taxonomy" id="6941"/>
    <lineage>
        <taxon>Eukaryota</taxon>
        <taxon>Metazoa</taxon>
        <taxon>Ecdysozoa</taxon>
        <taxon>Arthropoda</taxon>
        <taxon>Chelicerata</taxon>
        <taxon>Arachnida</taxon>
        <taxon>Acari</taxon>
        <taxon>Parasitiformes</taxon>
        <taxon>Ixodida</taxon>
        <taxon>Ixodoidea</taxon>
        <taxon>Ixodidae</taxon>
        <taxon>Rhipicephalinae</taxon>
        <taxon>Rhipicephalus</taxon>
        <taxon>Boophilus</taxon>
    </lineage>
</organism>
<dbReference type="InterPro" id="IPR050753">
    <property type="entry name" value="Peptidase_M14_domain"/>
</dbReference>
<dbReference type="AlphaFoldDB" id="A0A9J6EF02"/>
<dbReference type="GO" id="GO:0016485">
    <property type="term" value="P:protein processing"/>
    <property type="evidence" value="ECO:0007669"/>
    <property type="project" value="TreeGrafter"/>
</dbReference>
<dbReference type="PANTHER" id="PTHR11532">
    <property type="entry name" value="PROTEASE M14 CARBOXYPEPTIDASE"/>
    <property type="match status" value="1"/>
</dbReference>
<protein>
    <submittedName>
        <fullName evidence="1">Uncharacterized protein</fullName>
    </submittedName>
</protein>
<gene>
    <name evidence="1" type="ORF">HPB51_004082</name>
</gene>
<dbReference type="SUPFAM" id="SSF53187">
    <property type="entry name" value="Zn-dependent exopeptidases"/>
    <property type="match status" value="1"/>
</dbReference>
<comment type="caution">
    <text evidence="1">The sequence shown here is derived from an EMBL/GenBank/DDBJ whole genome shotgun (WGS) entry which is preliminary data.</text>
</comment>
<dbReference type="GO" id="GO:0005615">
    <property type="term" value="C:extracellular space"/>
    <property type="evidence" value="ECO:0007669"/>
    <property type="project" value="TreeGrafter"/>
</dbReference>